<evidence type="ECO:0000313" key="4">
    <source>
        <dbReference type="Proteomes" id="UP000494106"/>
    </source>
</evidence>
<feature type="compositionally biased region" description="Polar residues" evidence="1">
    <location>
        <begin position="172"/>
        <end position="184"/>
    </location>
</feature>
<name>A0A8S0ZWX5_ARCPL</name>
<sequence length="197" mass="21721">MRCVVLLLVVVIALTSGSRTVRGECCHPTYIQWSADSCWPVERQSHVADNIEKDLVASMMLPTRCETRVCNDGRVHPGAYCGRGRCNLLGCDCKGGCITGDPVLNFRRLNDIPDAAAGSRSDLATNGRSKRSKVFKDSRAASKIVHAAYDGYKEGKLSGDQSRRDAERARNNAMTTAKPTTPSYVQRAHDKYKPKWT</sequence>
<dbReference type="OrthoDB" id="3737830at2759"/>
<proteinExistence type="predicted"/>
<feature type="region of interest" description="Disordered" evidence="1">
    <location>
        <begin position="154"/>
        <end position="197"/>
    </location>
</feature>
<gene>
    <name evidence="3" type="ORF">APLA_LOCUS6962</name>
</gene>
<dbReference type="InterPro" id="IPR025061">
    <property type="entry name" value="Diedel"/>
</dbReference>
<feature type="signal peptide" evidence="2">
    <location>
        <begin position="1"/>
        <end position="17"/>
    </location>
</feature>
<keyword evidence="4" id="KW-1185">Reference proteome</keyword>
<evidence type="ECO:0000256" key="2">
    <source>
        <dbReference type="SAM" id="SignalP"/>
    </source>
</evidence>
<dbReference type="Gene3D" id="3.30.70.2800">
    <property type="match status" value="1"/>
</dbReference>
<comment type="caution">
    <text evidence="3">The sequence shown here is derived from an EMBL/GenBank/DDBJ whole genome shotgun (WGS) entry which is preliminary data.</text>
</comment>
<organism evidence="3 4">
    <name type="scientific">Arctia plantaginis</name>
    <name type="common">Wood tiger moth</name>
    <name type="synonym">Phalaena plantaginis</name>
    <dbReference type="NCBI Taxonomy" id="874455"/>
    <lineage>
        <taxon>Eukaryota</taxon>
        <taxon>Metazoa</taxon>
        <taxon>Ecdysozoa</taxon>
        <taxon>Arthropoda</taxon>
        <taxon>Hexapoda</taxon>
        <taxon>Insecta</taxon>
        <taxon>Pterygota</taxon>
        <taxon>Neoptera</taxon>
        <taxon>Endopterygota</taxon>
        <taxon>Lepidoptera</taxon>
        <taxon>Glossata</taxon>
        <taxon>Ditrysia</taxon>
        <taxon>Noctuoidea</taxon>
        <taxon>Erebidae</taxon>
        <taxon>Arctiinae</taxon>
        <taxon>Arctia</taxon>
    </lineage>
</organism>
<feature type="compositionally biased region" description="Basic and acidic residues" evidence="1">
    <location>
        <begin position="154"/>
        <end position="170"/>
    </location>
</feature>
<feature type="chain" id="PRO_5035790326" evidence="2">
    <location>
        <begin position="18"/>
        <end position="197"/>
    </location>
</feature>
<dbReference type="Pfam" id="PF13164">
    <property type="entry name" value="Diedel"/>
    <property type="match status" value="1"/>
</dbReference>
<reference evidence="3 4" key="1">
    <citation type="submission" date="2020-04" db="EMBL/GenBank/DDBJ databases">
        <authorList>
            <person name="Wallbank WR R."/>
            <person name="Pardo Diaz C."/>
            <person name="Kozak K."/>
            <person name="Martin S."/>
            <person name="Jiggins C."/>
            <person name="Moest M."/>
            <person name="Warren A I."/>
            <person name="Byers J.R.P. K."/>
            <person name="Montejo-Kovacevich G."/>
            <person name="Yen C E."/>
        </authorList>
    </citation>
    <scope>NUCLEOTIDE SEQUENCE [LARGE SCALE GENOMIC DNA]</scope>
</reference>
<feature type="compositionally biased region" description="Basic and acidic residues" evidence="1">
    <location>
        <begin position="187"/>
        <end position="197"/>
    </location>
</feature>
<evidence type="ECO:0000256" key="1">
    <source>
        <dbReference type="SAM" id="MobiDB-lite"/>
    </source>
</evidence>
<protein>
    <submittedName>
        <fullName evidence="3">Uncharacterized protein</fullName>
    </submittedName>
</protein>
<dbReference type="AlphaFoldDB" id="A0A8S0ZWX5"/>
<keyword evidence="2" id="KW-0732">Signal</keyword>
<dbReference type="Proteomes" id="UP000494106">
    <property type="component" value="Unassembled WGS sequence"/>
</dbReference>
<accession>A0A8S0ZWX5</accession>
<evidence type="ECO:0000313" key="3">
    <source>
        <dbReference type="EMBL" id="CAB3237580.1"/>
    </source>
</evidence>
<dbReference type="EMBL" id="CADEBC010000491">
    <property type="protein sequence ID" value="CAB3237580.1"/>
    <property type="molecule type" value="Genomic_DNA"/>
</dbReference>